<keyword evidence="4 6" id="KW-0472">Membrane</keyword>
<name>A0ABR0T293_9HYPO</name>
<evidence type="ECO:0000256" key="1">
    <source>
        <dbReference type="ARBA" id="ARBA00004141"/>
    </source>
</evidence>
<feature type="transmembrane region" description="Helical" evidence="6">
    <location>
        <begin position="391"/>
        <end position="411"/>
    </location>
</feature>
<gene>
    <name evidence="8" type="ORF">PT974_00507</name>
</gene>
<feature type="transmembrane region" description="Helical" evidence="6">
    <location>
        <begin position="123"/>
        <end position="142"/>
    </location>
</feature>
<evidence type="ECO:0000256" key="5">
    <source>
        <dbReference type="SAM" id="MobiDB-lite"/>
    </source>
</evidence>
<keyword evidence="3 6" id="KW-1133">Transmembrane helix</keyword>
<dbReference type="InterPro" id="IPR036259">
    <property type="entry name" value="MFS_trans_sf"/>
</dbReference>
<feature type="transmembrane region" description="Helical" evidence="6">
    <location>
        <begin position="423"/>
        <end position="444"/>
    </location>
</feature>
<evidence type="ECO:0000256" key="3">
    <source>
        <dbReference type="ARBA" id="ARBA00022989"/>
    </source>
</evidence>
<accession>A0ABR0T293</accession>
<organism evidence="8 9">
    <name type="scientific">Cladobotryum mycophilum</name>
    <dbReference type="NCBI Taxonomy" id="491253"/>
    <lineage>
        <taxon>Eukaryota</taxon>
        <taxon>Fungi</taxon>
        <taxon>Dikarya</taxon>
        <taxon>Ascomycota</taxon>
        <taxon>Pezizomycotina</taxon>
        <taxon>Sordariomycetes</taxon>
        <taxon>Hypocreomycetidae</taxon>
        <taxon>Hypocreales</taxon>
        <taxon>Hypocreaceae</taxon>
        <taxon>Cladobotryum</taxon>
    </lineage>
</organism>
<feature type="domain" description="Major facilitator superfamily (MFS) profile" evidence="7">
    <location>
        <begin position="58"/>
        <end position="543"/>
    </location>
</feature>
<reference evidence="8 9" key="1">
    <citation type="submission" date="2024-01" db="EMBL/GenBank/DDBJ databases">
        <title>Complete genome of Cladobotryum mycophilum ATHUM6906.</title>
        <authorList>
            <person name="Christinaki A.C."/>
            <person name="Myridakis A.I."/>
            <person name="Kouvelis V.N."/>
        </authorList>
    </citation>
    <scope>NUCLEOTIDE SEQUENCE [LARGE SCALE GENOMIC DNA]</scope>
    <source>
        <strain evidence="8 9">ATHUM6906</strain>
    </source>
</reference>
<dbReference type="Pfam" id="PF07690">
    <property type="entry name" value="MFS_1"/>
    <property type="match status" value="1"/>
</dbReference>
<evidence type="ECO:0000256" key="2">
    <source>
        <dbReference type="ARBA" id="ARBA00022692"/>
    </source>
</evidence>
<dbReference type="InterPro" id="IPR011701">
    <property type="entry name" value="MFS"/>
</dbReference>
<feature type="transmembrane region" description="Helical" evidence="6">
    <location>
        <begin position="177"/>
        <end position="199"/>
    </location>
</feature>
<dbReference type="SUPFAM" id="SSF103473">
    <property type="entry name" value="MFS general substrate transporter"/>
    <property type="match status" value="1"/>
</dbReference>
<evidence type="ECO:0000313" key="9">
    <source>
        <dbReference type="Proteomes" id="UP001338125"/>
    </source>
</evidence>
<dbReference type="Gene3D" id="1.20.1250.20">
    <property type="entry name" value="MFS general substrate transporter like domains"/>
    <property type="match status" value="2"/>
</dbReference>
<evidence type="ECO:0000256" key="6">
    <source>
        <dbReference type="SAM" id="Phobius"/>
    </source>
</evidence>
<feature type="compositionally biased region" description="Polar residues" evidence="5">
    <location>
        <begin position="13"/>
        <end position="23"/>
    </location>
</feature>
<feature type="region of interest" description="Disordered" evidence="5">
    <location>
        <begin position="1"/>
        <end position="45"/>
    </location>
</feature>
<keyword evidence="2 6" id="KW-0812">Transmembrane</keyword>
<protein>
    <submittedName>
        <fullName evidence="8">Efflux pump FUS6</fullName>
    </submittedName>
</protein>
<feature type="transmembrane region" description="Helical" evidence="6">
    <location>
        <begin position="93"/>
        <end position="111"/>
    </location>
</feature>
<dbReference type="PANTHER" id="PTHR23501:SF43">
    <property type="entry name" value="MULTIDRUG TRANSPORTER, PUTATIVE (AFU_ORTHOLOGUE AFUA_6G03040)-RELATED"/>
    <property type="match status" value="1"/>
</dbReference>
<feature type="transmembrane region" description="Helical" evidence="6">
    <location>
        <begin position="325"/>
        <end position="347"/>
    </location>
</feature>
<dbReference type="InterPro" id="IPR020846">
    <property type="entry name" value="MFS_dom"/>
</dbReference>
<evidence type="ECO:0000256" key="4">
    <source>
        <dbReference type="ARBA" id="ARBA00023136"/>
    </source>
</evidence>
<dbReference type="Proteomes" id="UP001338125">
    <property type="component" value="Unassembled WGS sequence"/>
</dbReference>
<dbReference type="EMBL" id="JAVFKD010000001">
    <property type="protein sequence ID" value="KAK5998135.1"/>
    <property type="molecule type" value="Genomic_DNA"/>
</dbReference>
<feature type="transmembrane region" description="Helical" evidence="6">
    <location>
        <begin position="522"/>
        <end position="541"/>
    </location>
</feature>
<feature type="transmembrane region" description="Helical" evidence="6">
    <location>
        <begin position="148"/>
        <end position="170"/>
    </location>
</feature>
<feature type="transmembrane region" description="Helical" evidence="6">
    <location>
        <begin position="211"/>
        <end position="230"/>
    </location>
</feature>
<dbReference type="PROSITE" id="PS50850">
    <property type="entry name" value="MFS"/>
    <property type="match status" value="1"/>
</dbReference>
<comment type="caution">
    <text evidence="8">The sequence shown here is derived from an EMBL/GenBank/DDBJ whole genome shotgun (WGS) entry which is preliminary data.</text>
</comment>
<evidence type="ECO:0000259" key="7">
    <source>
        <dbReference type="PROSITE" id="PS50850"/>
    </source>
</evidence>
<feature type="transmembrane region" description="Helical" evidence="6">
    <location>
        <begin position="456"/>
        <end position="477"/>
    </location>
</feature>
<feature type="transmembrane region" description="Helical" evidence="6">
    <location>
        <begin position="250"/>
        <end position="270"/>
    </location>
</feature>
<feature type="transmembrane region" description="Helical" evidence="6">
    <location>
        <begin position="55"/>
        <end position="81"/>
    </location>
</feature>
<proteinExistence type="predicted"/>
<feature type="transmembrane region" description="Helical" evidence="6">
    <location>
        <begin position="282"/>
        <end position="300"/>
    </location>
</feature>
<dbReference type="PANTHER" id="PTHR23501">
    <property type="entry name" value="MAJOR FACILITATOR SUPERFAMILY"/>
    <property type="match status" value="1"/>
</dbReference>
<comment type="subcellular location">
    <subcellularLocation>
        <location evidence="1">Membrane</location>
        <topology evidence="1">Multi-pass membrane protein</topology>
    </subcellularLocation>
</comment>
<keyword evidence="9" id="KW-1185">Reference proteome</keyword>
<feature type="transmembrane region" description="Helical" evidence="6">
    <location>
        <begin position="359"/>
        <end position="379"/>
    </location>
</feature>
<sequence length="584" mass="63213">MSSSVAAPKMNSVGKTEQTTRINTDGAHYNDTRKEDGGINSDHSPKTTRIPPLRFWLLSVGVYLGLFLSMLDTSIVATSLYTIGIGLQSMHTINWVALAYTLSYLGCAVAFTRLSDVIGRRNAFLAAYITFFAFSLASGFAQTLRQLIIFRVFQGIGGSGLYSLTMIILHELCPRELLQYVGSLIGIVIASAGVLGPVLGGLLTKHASWRWVFWINGPIGLISIAVFARCWPKKEHLPNTPRRSWREFDFFGSFMLIASAVLVIFAFQNAGESTSDVWGRPIFVAPLAVGVLCWVILLFWEHTLDRWFGHHLAPAFPLSLFRNRFYTTAALSTLFLGYPYLLLVFSFPIRAQIVSGKDALIAGVMLLPMLGTTAIGSVISGKVNTKNNYLFETMAIGACLMTIACGLLTTVSGPMDDTKALGFLTFAGLGFGLSTAAATILVAVEAPIEEHAPAHGILAQMRVLGGSLGISTSTIFLQEVSKHLHGILSPQDLASLSRGVSHLSPKDLDAVRLAYSTAFQKGMMAAVAVSGAAVVLAMCGYRCGSRTFKARGQAATQEEVESEMAMPVDTNTHNLQISWFICLI</sequence>
<evidence type="ECO:0000313" key="8">
    <source>
        <dbReference type="EMBL" id="KAK5998135.1"/>
    </source>
</evidence>
<feature type="compositionally biased region" description="Basic and acidic residues" evidence="5">
    <location>
        <begin position="28"/>
        <end position="37"/>
    </location>
</feature>